<dbReference type="SUPFAM" id="SSF51556">
    <property type="entry name" value="Metallo-dependent hydrolases"/>
    <property type="match status" value="1"/>
</dbReference>
<evidence type="ECO:0000313" key="3">
    <source>
        <dbReference type="EMBL" id="GAI30045.1"/>
    </source>
</evidence>
<name>X1NTE2_9ZZZZ</name>
<dbReference type="InterPro" id="IPR001559">
    <property type="entry name" value="Phosphotriesterase"/>
</dbReference>
<evidence type="ECO:0000256" key="2">
    <source>
        <dbReference type="ARBA" id="ARBA00022801"/>
    </source>
</evidence>
<dbReference type="PANTHER" id="PTHR10819">
    <property type="entry name" value="PHOSPHOTRIESTERASE-RELATED"/>
    <property type="match status" value="1"/>
</dbReference>
<keyword evidence="2" id="KW-0378">Hydrolase</keyword>
<reference evidence="3" key="1">
    <citation type="journal article" date="2014" name="Front. Microbiol.">
        <title>High frequency of phylogenetically diverse reductive dehalogenase-homologous genes in deep subseafloor sedimentary metagenomes.</title>
        <authorList>
            <person name="Kawai M."/>
            <person name="Futagami T."/>
            <person name="Toyoda A."/>
            <person name="Takaki Y."/>
            <person name="Nishi S."/>
            <person name="Hori S."/>
            <person name="Arai W."/>
            <person name="Tsubouchi T."/>
            <person name="Morono Y."/>
            <person name="Uchiyama I."/>
            <person name="Ito T."/>
            <person name="Fujiyama A."/>
            <person name="Inagaki F."/>
            <person name="Takami H."/>
        </authorList>
    </citation>
    <scope>NUCLEOTIDE SEQUENCE</scope>
    <source>
        <strain evidence="3">Expedition CK06-06</strain>
    </source>
</reference>
<evidence type="ECO:0000256" key="1">
    <source>
        <dbReference type="ARBA" id="ARBA00022723"/>
    </source>
</evidence>
<dbReference type="GO" id="GO:0016787">
    <property type="term" value="F:hydrolase activity"/>
    <property type="evidence" value="ECO:0007669"/>
    <property type="project" value="UniProtKB-KW"/>
</dbReference>
<sequence length="154" mass="17429">MTKMKDFALTVNGVTKKDFLGIIDSHSHLWIENITSGYKKKDLKFIVDDFSIIKEELKKFKNDDIDSISNGYATIIDCQPWGCGRNGNKLFELSKISGVNIISVTGFHKKEYYPSDSPIWKMSRKDAAKFFASEVENGLIETSDTNYQGSKIKA</sequence>
<dbReference type="PROSITE" id="PS51347">
    <property type="entry name" value="PHOSPHOTRIESTERASE_2"/>
    <property type="match status" value="1"/>
</dbReference>
<proteinExistence type="predicted"/>
<dbReference type="InterPro" id="IPR032466">
    <property type="entry name" value="Metal_Hydrolase"/>
</dbReference>
<dbReference type="Gene3D" id="3.20.20.140">
    <property type="entry name" value="Metal-dependent hydrolases"/>
    <property type="match status" value="1"/>
</dbReference>
<dbReference type="EMBL" id="BARV01019356">
    <property type="protein sequence ID" value="GAI30045.1"/>
    <property type="molecule type" value="Genomic_DNA"/>
</dbReference>
<organism evidence="3">
    <name type="scientific">marine sediment metagenome</name>
    <dbReference type="NCBI Taxonomy" id="412755"/>
    <lineage>
        <taxon>unclassified sequences</taxon>
        <taxon>metagenomes</taxon>
        <taxon>ecological metagenomes</taxon>
    </lineage>
</organism>
<feature type="non-terminal residue" evidence="3">
    <location>
        <position position="154"/>
    </location>
</feature>
<dbReference type="PANTHER" id="PTHR10819:SF3">
    <property type="entry name" value="PHOSPHOTRIESTERASE-RELATED PROTEIN"/>
    <property type="match status" value="1"/>
</dbReference>
<comment type="caution">
    <text evidence="3">The sequence shown here is derived from an EMBL/GenBank/DDBJ whole genome shotgun (WGS) entry which is preliminary data.</text>
</comment>
<dbReference type="GO" id="GO:0008270">
    <property type="term" value="F:zinc ion binding"/>
    <property type="evidence" value="ECO:0007669"/>
    <property type="project" value="InterPro"/>
</dbReference>
<gene>
    <name evidence="3" type="ORF">S06H3_32539</name>
</gene>
<protein>
    <submittedName>
        <fullName evidence="3">Uncharacterized protein</fullName>
    </submittedName>
</protein>
<dbReference type="Pfam" id="PF02126">
    <property type="entry name" value="PTE"/>
    <property type="match status" value="1"/>
</dbReference>
<keyword evidence="1" id="KW-0479">Metal-binding</keyword>
<accession>X1NTE2</accession>
<dbReference type="AlphaFoldDB" id="X1NTE2"/>